<dbReference type="EMBL" id="JBHUOZ010000001">
    <property type="protein sequence ID" value="MFD2919640.1"/>
    <property type="molecule type" value="Genomic_DNA"/>
</dbReference>
<reference evidence="2" key="1">
    <citation type="journal article" date="2019" name="Int. J. Syst. Evol. Microbiol.">
        <title>The Global Catalogue of Microorganisms (GCM) 10K type strain sequencing project: providing services to taxonomists for standard genome sequencing and annotation.</title>
        <authorList>
            <consortium name="The Broad Institute Genomics Platform"/>
            <consortium name="The Broad Institute Genome Sequencing Center for Infectious Disease"/>
            <person name="Wu L."/>
            <person name="Ma J."/>
        </authorList>
    </citation>
    <scope>NUCLEOTIDE SEQUENCE [LARGE SCALE GENOMIC DNA]</scope>
    <source>
        <strain evidence="2">KCTC 23299</strain>
    </source>
</reference>
<dbReference type="InterPro" id="IPR036515">
    <property type="entry name" value="Transposase_17_sf"/>
</dbReference>
<gene>
    <name evidence="1" type="ORF">ACFS6H_07985</name>
</gene>
<comment type="caution">
    <text evidence="1">The sequence shown here is derived from an EMBL/GenBank/DDBJ whole genome shotgun (WGS) entry which is preliminary data.</text>
</comment>
<dbReference type="Gene3D" id="3.30.70.1290">
    <property type="entry name" value="Transposase IS200-like"/>
    <property type="match status" value="1"/>
</dbReference>
<sequence length="116" mass="13861">MIWEQVSMNGKETPKGSFLKFTAHILLKHIKQTNITHQYYVNAANKQYEIWQRDALGIELYSRYFATQKLNYIHLNPVRGKWNLSASYLDYDFSSARFYEYGVDRFGFLHHLFDVL</sequence>
<dbReference type="Proteomes" id="UP001597511">
    <property type="component" value="Unassembled WGS sequence"/>
</dbReference>
<accession>A0ABW6A5A1</accession>
<dbReference type="RefSeq" id="WP_386097026.1">
    <property type="nucleotide sequence ID" value="NZ_JBHUOZ010000001.1"/>
</dbReference>
<evidence type="ECO:0000313" key="1">
    <source>
        <dbReference type="EMBL" id="MFD2919640.1"/>
    </source>
</evidence>
<evidence type="ECO:0000313" key="2">
    <source>
        <dbReference type="Proteomes" id="UP001597511"/>
    </source>
</evidence>
<organism evidence="1 2">
    <name type="scientific">Terrimonas rubra</name>
    <dbReference type="NCBI Taxonomy" id="1035890"/>
    <lineage>
        <taxon>Bacteria</taxon>
        <taxon>Pseudomonadati</taxon>
        <taxon>Bacteroidota</taxon>
        <taxon>Chitinophagia</taxon>
        <taxon>Chitinophagales</taxon>
        <taxon>Chitinophagaceae</taxon>
        <taxon>Terrimonas</taxon>
    </lineage>
</organism>
<name>A0ABW6A5A1_9BACT</name>
<keyword evidence="2" id="KW-1185">Reference proteome</keyword>
<protein>
    <recommendedName>
        <fullName evidence="3">Transposase IS200 like</fullName>
    </recommendedName>
</protein>
<proteinExistence type="predicted"/>
<evidence type="ECO:0008006" key="3">
    <source>
        <dbReference type="Google" id="ProtNLM"/>
    </source>
</evidence>